<dbReference type="REBASE" id="194072">
    <property type="entry name" value="LlaN42ORF76P"/>
</dbReference>
<dbReference type="PATRIC" id="fig|1360.116.peg.2763"/>
<proteinExistence type="predicted"/>
<sequence>MNKVVTDTFQSFSSLLFGNSSYKLSNKLYVDFPEFENRVSKAEKKSIGSNIFERFSEVFFDEKPGDGKEYIQIYGRENSSRIFKWIKREYVENHDNLEKWKVFVPGANGSGALGETLSTPLIGSPLIGGTQTFISFGAFDDSLEAENVLKYLKTKFARTMLGTLKITQNNKTKEVWKNVPLQDFTSDSDIDWTKSIPEIDQQLYAKYKLDEKEISFIEEKVKAMD</sequence>
<reference evidence="2" key="1">
    <citation type="submission" date="2015-10" db="EMBL/GenBank/DDBJ databases">
        <title>Draft Genome Sequences of 11 Lactococcus lactis subspecies cremoris strains.</title>
        <authorList>
            <person name="Wels M."/>
            <person name="Backus L."/>
            <person name="Boekhorst J."/>
            <person name="Dijkstra A."/>
            <person name="Beerthuizen M."/>
            <person name="Kelly W."/>
            <person name="Siezen R."/>
            <person name="Bachmann H."/>
            <person name="Van Hijum S."/>
        </authorList>
    </citation>
    <scope>NUCLEOTIDE SEQUENCE [LARGE SCALE GENOMIC DNA]</scope>
    <source>
        <strain evidence="2">N42</strain>
    </source>
</reference>
<dbReference type="AlphaFoldDB" id="A0A0V8EWP8"/>
<comment type="caution">
    <text evidence="1">The sequence shown here is derived from an EMBL/GenBank/DDBJ whole genome shotgun (WGS) entry which is preliminary data.</text>
</comment>
<protein>
    <submittedName>
        <fullName evidence="1">Type II restriction endonuclease</fullName>
    </submittedName>
</protein>
<dbReference type="Proteomes" id="UP000052991">
    <property type="component" value="Unassembled WGS sequence"/>
</dbReference>
<accession>A0A0V8EWP8</accession>
<gene>
    <name evidence="1" type="ORF">N42_0076</name>
</gene>
<name>A0A0V8EWP8_LACLL</name>
<dbReference type="EMBL" id="LKLW01000001">
    <property type="protein sequence ID" value="KSU30284.1"/>
    <property type="molecule type" value="Genomic_DNA"/>
</dbReference>
<keyword evidence="1" id="KW-0540">Nuclease</keyword>
<keyword evidence="1" id="KW-0378">Hydrolase</keyword>
<evidence type="ECO:0000313" key="1">
    <source>
        <dbReference type="EMBL" id="KSU30284.1"/>
    </source>
</evidence>
<keyword evidence="1" id="KW-0255">Endonuclease</keyword>
<organism evidence="1 2">
    <name type="scientific">Lactococcus lactis subsp. lactis</name>
    <name type="common">Streptococcus lactis</name>
    <dbReference type="NCBI Taxonomy" id="1360"/>
    <lineage>
        <taxon>Bacteria</taxon>
        <taxon>Bacillati</taxon>
        <taxon>Bacillota</taxon>
        <taxon>Bacilli</taxon>
        <taxon>Lactobacillales</taxon>
        <taxon>Streptococcaceae</taxon>
        <taxon>Lactococcus</taxon>
    </lineage>
</organism>
<evidence type="ECO:0000313" key="2">
    <source>
        <dbReference type="Proteomes" id="UP000052991"/>
    </source>
</evidence>
<dbReference type="GO" id="GO:0004519">
    <property type="term" value="F:endonuclease activity"/>
    <property type="evidence" value="ECO:0007669"/>
    <property type="project" value="UniProtKB-KW"/>
</dbReference>